<organism evidence="1 2">
    <name type="scientific">Salix purpurea</name>
    <name type="common">Purple osier willow</name>
    <dbReference type="NCBI Taxonomy" id="77065"/>
    <lineage>
        <taxon>Eukaryota</taxon>
        <taxon>Viridiplantae</taxon>
        <taxon>Streptophyta</taxon>
        <taxon>Embryophyta</taxon>
        <taxon>Tracheophyta</taxon>
        <taxon>Spermatophyta</taxon>
        <taxon>Magnoliopsida</taxon>
        <taxon>eudicotyledons</taxon>
        <taxon>Gunneridae</taxon>
        <taxon>Pentapetalae</taxon>
        <taxon>rosids</taxon>
        <taxon>fabids</taxon>
        <taxon>Malpighiales</taxon>
        <taxon>Salicaceae</taxon>
        <taxon>Saliceae</taxon>
        <taxon>Salix</taxon>
    </lineage>
</organism>
<reference evidence="1" key="2">
    <citation type="journal article" date="2023" name="Int. J. Mol. Sci.">
        <title>De Novo Assembly and Annotation of 11 Diverse Shrub Willow (Salix) Genomes Reveals Novel Gene Organization in Sex-Linked Regions.</title>
        <authorList>
            <person name="Hyden B."/>
            <person name="Feng K."/>
            <person name="Yates T.B."/>
            <person name="Jawdy S."/>
            <person name="Cereghino C."/>
            <person name="Smart L.B."/>
            <person name="Muchero W."/>
        </authorList>
    </citation>
    <scope>NUCLEOTIDE SEQUENCE</scope>
    <source>
        <tissue evidence="1">Shoot tip</tissue>
    </source>
</reference>
<protein>
    <submittedName>
        <fullName evidence="1">Uncharacterized protein</fullName>
    </submittedName>
</protein>
<evidence type="ECO:0000313" key="2">
    <source>
        <dbReference type="Proteomes" id="UP001151532"/>
    </source>
</evidence>
<proteinExistence type="predicted"/>
<keyword evidence="2" id="KW-1185">Reference proteome</keyword>
<dbReference type="EMBL" id="JAPFFK010000007">
    <property type="protein sequence ID" value="KAJ6755856.1"/>
    <property type="molecule type" value="Genomic_DNA"/>
</dbReference>
<sequence>MQEVQISHTLYMGDLDGSCISPCPLHKEQQHLLMSMQQQVTA</sequence>
<gene>
    <name evidence="1" type="ORF">OIU79_028297</name>
</gene>
<accession>A0A9Q0VWY2</accession>
<evidence type="ECO:0000313" key="1">
    <source>
        <dbReference type="EMBL" id="KAJ6755856.1"/>
    </source>
</evidence>
<reference evidence="1" key="1">
    <citation type="submission" date="2022-11" db="EMBL/GenBank/DDBJ databases">
        <authorList>
            <person name="Hyden B.L."/>
            <person name="Feng K."/>
            <person name="Yates T."/>
            <person name="Jawdy S."/>
            <person name="Smart L.B."/>
            <person name="Muchero W."/>
        </authorList>
    </citation>
    <scope>NUCLEOTIDE SEQUENCE</scope>
    <source>
        <tissue evidence="1">Shoot tip</tissue>
    </source>
</reference>
<dbReference type="AlphaFoldDB" id="A0A9Q0VWY2"/>
<dbReference type="Proteomes" id="UP001151532">
    <property type="component" value="Chromosome 16"/>
</dbReference>
<name>A0A9Q0VWY2_SALPP</name>
<comment type="caution">
    <text evidence="1">The sequence shown here is derived from an EMBL/GenBank/DDBJ whole genome shotgun (WGS) entry which is preliminary data.</text>
</comment>